<evidence type="ECO:0000313" key="2">
    <source>
        <dbReference type="Proteomes" id="UP000789706"/>
    </source>
</evidence>
<dbReference type="Proteomes" id="UP000789706">
    <property type="component" value="Unassembled WGS sequence"/>
</dbReference>
<keyword evidence="2" id="KW-1185">Reference proteome</keyword>
<dbReference type="OrthoDB" id="2354161at2759"/>
<organism evidence="1 2">
    <name type="scientific">Diversispora eburnea</name>
    <dbReference type="NCBI Taxonomy" id="1213867"/>
    <lineage>
        <taxon>Eukaryota</taxon>
        <taxon>Fungi</taxon>
        <taxon>Fungi incertae sedis</taxon>
        <taxon>Mucoromycota</taxon>
        <taxon>Glomeromycotina</taxon>
        <taxon>Glomeromycetes</taxon>
        <taxon>Diversisporales</taxon>
        <taxon>Diversisporaceae</taxon>
        <taxon>Diversispora</taxon>
    </lineage>
</organism>
<proteinExistence type="predicted"/>
<dbReference type="AlphaFoldDB" id="A0A9N9CWK0"/>
<evidence type="ECO:0000313" key="1">
    <source>
        <dbReference type="EMBL" id="CAG8618361.1"/>
    </source>
</evidence>
<feature type="non-terminal residue" evidence="1">
    <location>
        <position position="1"/>
    </location>
</feature>
<comment type="caution">
    <text evidence="1">The sequence shown here is derived from an EMBL/GenBank/DDBJ whole genome shotgun (WGS) entry which is preliminary data.</text>
</comment>
<dbReference type="EMBL" id="CAJVPK010002769">
    <property type="protein sequence ID" value="CAG8618361.1"/>
    <property type="molecule type" value="Genomic_DNA"/>
</dbReference>
<sequence>IRLYRGGIKRNKDTRKYHKFLTDRDMLVGEELLRRGILQSGLSTTRLDELMKEWEGIHTQFIRIFSPDG</sequence>
<reference evidence="1" key="1">
    <citation type="submission" date="2021-06" db="EMBL/GenBank/DDBJ databases">
        <authorList>
            <person name="Kallberg Y."/>
            <person name="Tangrot J."/>
            <person name="Rosling A."/>
        </authorList>
    </citation>
    <scope>NUCLEOTIDE SEQUENCE</scope>
    <source>
        <strain evidence="1">AZ414A</strain>
    </source>
</reference>
<protein>
    <submittedName>
        <fullName evidence="1">3467_t:CDS:1</fullName>
    </submittedName>
</protein>
<name>A0A9N9CWK0_9GLOM</name>
<gene>
    <name evidence="1" type="ORF">DEBURN_LOCUS10265</name>
</gene>
<accession>A0A9N9CWK0</accession>